<evidence type="ECO:0000313" key="6">
    <source>
        <dbReference type="EMBL" id="KAF2646534.1"/>
    </source>
</evidence>
<name>A0A6A6SK12_9PLEO</name>
<feature type="transmembrane region" description="Helical" evidence="4">
    <location>
        <begin position="198"/>
        <end position="219"/>
    </location>
</feature>
<dbReference type="Gene3D" id="1.20.1250.20">
    <property type="entry name" value="MFS general substrate transporter like domains"/>
    <property type="match status" value="2"/>
</dbReference>
<feature type="transmembrane region" description="Helical" evidence="4">
    <location>
        <begin position="114"/>
        <end position="133"/>
    </location>
</feature>
<evidence type="ECO:0000256" key="4">
    <source>
        <dbReference type="SAM" id="Phobius"/>
    </source>
</evidence>
<dbReference type="Pfam" id="PF07690">
    <property type="entry name" value="MFS_1"/>
    <property type="match status" value="1"/>
</dbReference>
<keyword evidence="4" id="KW-0812">Transmembrane</keyword>
<dbReference type="InterPro" id="IPR036259">
    <property type="entry name" value="MFS_trans_sf"/>
</dbReference>
<feature type="transmembrane region" description="Helical" evidence="4">
    <location>
        <begin position="80"/>
        <end position="102"/>
    </location>
</feature>
<accession>A0A6A6SK12</accession>
<organism evidence="6 7">
    <name type="scientific">Massarina eburnea CBS 473.64</name>
    <dbReference type="NCBI Taxonomy" id="1395130"/>
    <lineage>
        <taxon>Eukaryota</taxon>
        <taxon>Fungi</taxon>
        <taxon>Dikarya</taxon>
        <taxon>Ascomycota</taxon>
        <taxon>Pezizomycotina</taxon>
        <taxon>Dothideomycetes</taxon>
        <taxon>Pleosporomycetidae</taxon>
        <taxon>Pleosporales</taxon>
        <taxon>Massarineae</taxon>
        <taxon>Massarinaceae</taxon>
        <taxon>Massarina</taxon>
    </lineage>
</organism>
<dbReference type="PRINTS" id="PR00173">
    <property type="entry name" value="EDTRNSPORT"/>
</dbReference>
<evidence type="ECO:0000259" key="5">
    <source>
        <dbReference type="PROSITE" id="PS50850"/>
    </source>
</evidence>
<dbReference type="Proteomes" id="UP000799753">
    <property type="component" value="Unassembled WGS sequence"/>
</dbReference>
<dbReference type="PANTHER" id="PTHR11360:SF319">
    <property type="entry name" value="MAJOR FACILITATOR SUPERFAMILY (MFS) PROFILE DOMAIN-CONTAINING PROTEIN"/>
    <property type="match status" value="1"/>
</dbReference>
<dbReference type="CDD" id="cd17352">
    <property type="entry name" value="MFS_MCT_SLC16"/>
    <property type="match status" value="1"/>
</dbReference>
<dbReference type="SUPFAM" id="SSF103473">
    <property type="entry name" value="MFS general substrate transporter"/>
    <property type="match status" value="1"/>
</dbReference>
<reference evidence="6" key="1">
    <citation type="journal article" date="2020" name="Stud. Mycol.">
        <title>101 Dothideomycetes genomes: a test case for predicting lifestyles and emergence of pathogens.</title>
        <authorList>
            <person name="Haridas S."/>
            <person name="Albert R."/>
            <person name="Binder M."/>
            <person name="Bloem J."/>
            <person name="Labutti K."/>
            <person name="Salamov A."/>
            <person name="Andreopoulos B."/>
            <person name="Baker S."/>
            <person name="Barry K."/>
            <person name="Bills G."/>
            <person name="Bluhm B."/>
            <person name="Cannon C."/>
            <person name="Castanera R."/>
            <person name="Culley D."/>
            <person name="Daum C."/>
            <person name="Ezra D."/>
            <person name="Gonzalez J."/>
            <person name="Henrissat B."/>
            <person name="Kuo A."/>
            <person name="Liang C."/>
            <person name="Lipzen A."/>
            <person name="Lutzoni F."/>
            <person name="Magnuson J."/>
            <person name="Mondo S."/>
            <person name="Nolan M."/>
            <person name="Ohm R."/>
            <person name="Pangilinan J."/>
            <person name="Park H.-J."/>
            <person name="Ramirez L."/>
            <person name="Alfaro M."/>
            <person name="Sun H."/>
            <person name="Tritt A."/>
            <person name="Yoshinaga Y."/>
            <person name="Zwiers L.-H."/>
            <person name="Turgeon B."/>
            <person name="Goodwin S."/>
            <person name="Spatafora J."/>
            <person name="Crous P."/>
            <person name="Grigoriev I."/>
        </authorList>
    </citation>
    <scope>NUCLEOTIDE SEQUENCE</scope>
    <source>
        <strain evidence="6">CBS 473.64</strain>
    </source>
</reference>
<dbReference type="GO" id="GO:0022857">
    <property type="term" value="F:transmembrane transporter activity"/>
    <property type="evidence" value="ECO:0007669"/>
    <property type="project" value="InterPro"/>
</dbReference>
<dbReference type="InterPro" id="IPR050327">
    <property type="entry name" value="Proton-linked_MCT"/>
</dbReference>
<dbReference type="OrthoDB" id="5667at2759"/>
<comment type="subcellular location">
    <subcellularLocation>
        <location evidence="1">Membrane</location>
        <topology evidence="1">Multi-pass membrane protein</topology>
    </subcellularLocation>
</comment>
<feature type="domain" description="Major facilitator superfamily (MFS) profile" evidence="5">
    <location>
        <begin position="240"/>
        <end position="427"/>
    </location>
</feature>
<evidence type="ECO:0000313" key="7">
    <source>
        <dbReference type="Proteomes" id="UP000799753"/>
    </source>
</evidence>
<comment type="similarity">
    <text evidence="2">Belongs to the major facilitator superfamily. Monocarboxylate porter (TC 2.A.1.13) family.</text>
</comment>
<dbReference type="PANTHER" id="PTHR11360">
    <property type="entry name" value="MONOCARBOXYLATE TRANSPORTER"/>
    <property type="match status" value="1"/>
</dbReference>
<feature type="region of interest" description="Disordered" evidence="3">
    <location>
        <begin position="1"/>
        <end position="31"/>
    </location>
</feature>
<dbReference type="InterPro" id="IPR011701">
    <property type="entry name" value="MFS"/>
</dbReference>
<dbReference type="EMBL" id="MU006776">
    <property type="protein sequence ID" value="KAF2646534.1"/>
    <property type="molecule type" value="Genomic_DNA"/>
</dbReference>
<gene>
    <name evidence="6" type="ORF">P280DRAFT_440691</name>
</gene>
<dbReference type="InterPro" id="IPR020846">
    <property type="entry name" value="MFS_dom"/>
</dbReference>
<keyword evidence="7" id="KW-1185">Reference proteome</keyword>
<keyword evidence="4" id="KW-0472">Membrane</keyword>
<feature type="transmembrane region" description="Helical" evidence="4">
    <location>
        <begin position="393"/>
        <end position="414"/>
    </location>
</feature>
<feature type="compositionally biased region" description="Basic and acidic residues" evidence="3">
    <location>
        <begin position="12"/>
        <end position="31"/>
    </location>
</feature>
<evidence type="ECO:0000256" key="3">
    <source>
        <dbReference type="SAM" id="MobiDB-lite"/>
    </source>
</evidence>
<evidence type="ECO:0000256" key="1">
    <source>
        <dbReference type="ARBA" id="ARBA00004141"/>
    </source>
</evidence>
<feature type="transmembrane region" description="Helical" evidence="4">
    <location>
        <begin position="240"/>
        <end position="261"/>
    </location>
</feature>
<feature type="transmembrane region" description="Helical" evidence="4">
    <location>
        <begin position="139"/>
        <end position="160"/>
    </location>
</feature>
<protein>
    <submittedName>
        <fullName evidence="6">MFS general substrate transporter</fullName>
    </submittedName>
</protein>
<feature type="transmembrane region" description="Helical" evidence="4">
    <location>
        <begin position="330"/>
        <end position="355"/>
    </location>
</feature>
<feature type="transmembrane region" description="Helical" evidence="4">
    <location>
        <begin position="167"/>
        <end position="186"/>
    </location>
</feature>
<feature type="compositionally biased region" description="Polar residues" evidence="3">
    <location>
        <begin position="1"/>
        <end position="10"/>
    </location>
</feature>
<dbReference type="AlphaFoldDB" id="A0A6A6SK12"/>
<dbReference type="PROSITE" id="PS50850">
    <property type="entry name" value="MFS"/>
    <property type="match status" value="1"/>
</dbReference>
<proteinExistence type="inferred from homology"/>
<sequence>MAKTHSTSAGSDEEKASHIAHPPEFDISTDKAPEGGREAWLVSLGGASIFFCCLGFANAYGVFQEYYMTHQLRNYSPDAVAWIGSIASFMQFGGGAIGGPLFDRYGAWTMRPAAIAYLFGMMMLSLCTKYWHFMLVQGVLMGTSMGILQFPTLAAVSQYFDKKRAAAIGIVISGSSIGGIVIPIIINKMLNGSSLGFGWSIRIMGFAILPLIVFSCFTVKARLPPRSSAFFIWAAFKSPTYILLITALFFMFIGMFTPLFFLPTYAVSRGMSVTLASYLLAILNASSTFGRIIPGVLADKYGKLNMFAAGGISCGITILCMNAARSTAGLVVYAIVFGFTSGMIISGGSAAFSICVQDPRDLGTYMGQGLAVGSLAALIGPPVNGVLEKKYGGFLQVSIFSGVFCVVGGVIALLSKMARPQGLFGKV</sequence>
<dbReference type="GO" id="GO:0016020">
    <property type="term" value="C:membrane"/>
    <property type="evidence" value="ECO:0007669"/>
    <property type="project" value="UniProtKB-SubCell"/>
</dbReference>
<feature type="transmembrane region" description="Helical" evidence="4">
    <location>
        <begin position="39"/>
        <end position="60"/>
    </location>
</feature>
<keyword evidence="4" id="KW-1133">Transmembrane helix</keyword>
<feature type="transmembrane region" description="Helical" evidence="4">
    <location>
        <begin position="304"/>
        <end position="324"/>
    </location>
</feature>
<evidence type="ECO:0000256" key="2">
    <source>
        <dbReference type="ARBA" id="ARBA00006727"/>
    </source>
</evidence>
<feature type="transmembrane region" description="Helical" evidence="4">
    <location>
        <begin position="362"/>
        <end position="381"/>
    </location>
</feature>